<reference evidence="1" key="1">
    <citation type="submission" date="2021-01" db="EMBL/GenBank/DDBJ databases">
        <authorList>
            <consortium name="Genoscope - CEA"/>
            <person name="William W."/>
        </authorList>
    </citation>
    <scope>NUCLEOTIDE SEQUENCE</scope>
</reference>
<proteinExistence type="predicted"/>
<evidence type="ECO:0000313" key="1">
    <source>
        <dbReference type="EMBL" id="CAF1915704.1"/>
    </source>
</evidence>
<protein>
    <submittedName>
        <fullName evidence="1">(rape) hypothetical protein</fullName>
    </submittedName>
</protein>
<accession>A0A816KE39</accession>
<gene>
    <name evidence="1" type="ORF">DARMORV10_C02P38140.1</name>
</gene>
<dbReference type="Gramene" id="CDY01969">
    <property type="protein sequence ID" value="CDY01969"/>
    <property type="gene ID" value="GSBRNA2T00113264001"/>
</dbReference>
<dbReference type="EMBL" id="HG994366">
    <property type="protein sequence ID" value="CAF1915704.1"/>
    <property type="molecule type" value="Genomic_DNA"/>
</dbReference>
<dbReference type="OMA" id="NEPNSRW"/>
<dbReference type="Proteomes" id="UP001295469">
    <property type="component" value="Chromosome C02"/>
</dbReference>
<name>A0A816KE39_BRANA</name>
<organism evidence="1">
    <name type="scientific">Brassica napus</name>
    <name type="common">Rape</name>
    <dbReference type="NCBI Taxonomy" id="3708"/>
    <lineage>
        <taxon>Eukaryota</taxon>
        <taxon>Viridiplantae</taxon>
        <taxon>Streptophyta</taxon>
        <taxon>Embryophyta</taxon>
        <taxon>Tracheophyta</taxon>
        <taxon>Spermatophyta</taxon>
        <taxon>Magnoliopsida</taxon>
        <taxon>eudicotyledons</taxon>
        <taxon>Gunneridae</taxon>
        <taxon>Pentapetalae</taxon>
        <taxon>rosids</taxon>
        <taxon>malvids</taxon>
        <taxon>Brassicales</taxon>
        <taxon>Brassicaceae</taxon>
        <taxon>Brassiceae</taxon>
        <taxon>Brassica</taxon>
    </lineage>
</organism>
<dbReference type="AlphaFoldDB" id="A0A816KE39"/>
<sequence length="241" mass="27295">MCTQNPNLPKARICFVFLRITEASLPLPLLHIFSHPINSPAYIFICFLDSFFLQITQTKKSKQTMTVEATVSANPLLGSEEHNERDEIVKEINEPNSRWKAVFSDRFANTTVSSFFIHHHICVLIDSELLSFYDEDTNAYNFPLPSILQDVTLLSIPELPRLLDEGALKYLNDIKLNSNPYLKKTVVNKTNHMIEDESILEKAIGHGMAFPKSSFTKGKWSTTMISGEAVAANDLEMDEVQ</sequence>